<dbReference type="InterPro" id="IPR004299">
    <property type="entry name" value="MBOAT_fam"/>
</dbReference>
<dbReference type="GO" id="GO:0006506">
    <property type="term" value="P:GPI anchor biosynthetic process"/>
    <property type="evidence" value="ECO:0007669"/>
    <property type="project" value="TreeGrafter"/>
</dbReference>
<evidence type="ECO:0000256" key="5">
    <source>
        <dbReference type="ARBA" id="ARBA00023136"/>
    </source>
</evidence>
<dbReference type="GO" id="GO:0008374">
    <property type="term" value="F:O-acyltransferase activity"/>
    <property type="evidence" value="ECO:0007669"/>
    <property type="project" value="TreeGrafter"/>
</dbReference>
<feature type="transmembrane region" description="Helical" evidence="6">
    <location>
        <begin position="169"/>
        <end position="193"/>
    </location>
</feature>
<feature type="transmembrane region" description="Helical" evidence="6">
    <location>
        <begin position="312"/>
        <end position="330"/>
    </location>
</feature>
<feature type="transmembrane region" description="Helical" evidence="6">
    <location>
        <begin position="561"/>
        <end position="582"/>
    </location>
</feature>
<evidence type="ECO:0000256" key="4">
    <source>
        <dbReference type="ARBA" id="ARBA00022989"/>
    </source>
</evidence>
<evidence type="ECO:0000313" key="7">
    <source>
        <dbReference type="EMBL" id="WFD00287.1"/>
    </source>
</evidence>
<feature type="transmembrane region" description="Helical" evidence="6">
    <location>
        <begin position="485"/>
        <end position="506"/>
    </location>
</feature>
<feature type="transmembrane region" description="Helical" evidence="6">
    <location>
        <begin position="213"/>
        <end position="233"/>
    </location>
</feature>
<protein>
    <submittedName>
        <fullName evidence="7">Glycerol transporter</fullName>
    </submittedName>
</protein>
<dbReference type="AlphaFoldDB" id="A0AAJ6CK26"/>
<organism evidence="7 8">
    <name type="scientific">Malassezia yamatoensis</name>
    <dbReference type="NCBI Taxonomy" id="253288"/>
    <lineage>
        <taxon>Eukaryota</taxon>
        <taxon>Fungi</taxon>
        <taxon>Dikarya</taxon>
        <taxon>Basidiomycota</taxon>
        <taxon>Ustilaginomycotina</taxon>
        <taxon>Malasseziomycetes</taxon>
        <taxon>Malasseziales</taxon>
        <taxon>Malasseziaceae</taxon>
        <taxon>Malassezia</taxon>
    </lineage>
</organism>
<dbReference type="GO" id="GO:0016020">
    <property type="term" value="C:membrane"/>
    <property type="evidence" value="ECO:0007669"/>
    <property type="project" value="UniProtKB-SubCell"/>
</dbReference>
<dbReference type="PANTHER" id="PTHR13285:SF18">
    <property type="entry name" value="PROTEIN-CYSTEINE N-PALMITOYLTRANSFERASE RASP"/>
    <property type="match status" value="1"/>
</dbReference>
<dbReference type="Pfam" id="PF03062">
    <property type="entry name" value="MBOAT"/>
    <property type="match status" value="1"/>
</dbReference>
<dbReference type="Proteomes" id="UP001219567">
    <property type="component" value="Chromosome 4"/>
</dbReference>
<feature type="transmembrane region" description="Helical" evidence="6">
    <location>
        <begin position="518"/>
        <end position="541"/>
    </location>
</feature>
<reference evidence="7 8" key="1">
    <citation type="submission" date="2023-03" db="EMBL/GenBank/DDBJ databases">
        <title>Mating type loci evolution in Malassezia.</title>
        <authorList>
            <person name="Coelho M.A."/>
        </authorList>
    </citation>
    <scope>NUCLEOTIDE SEQUENCE [LARGE SCALE GENOMIC DNA]</scope>
    <source>
        <strain evidence="7 8">CBS 9725</strain>
    </source>
</reference>
<proteinExistence type="inferred from homology"/>
<accession>A0AAJ6CK26</accession>
<feature type="transmembrane region" description="Helical" evidence="6">
    <location>
        <begin position="70"/>
        <end position="89"/>
    </location>
</feature>
<evidence type="ECO:0000313" key="8">
    <source>
        <dbReference type="Proteomes" id="UP001219567"/>
    </source>
</evidence>
<evidence type="ECO:0000256" key="2">
    <source>
        <dbReference type="ARBA" id="ARBA00010323"/>
    </source>
</evidence>
<feature type="transmembrane region" description="Helical" evidence="6">
    <location>
        <begin position="351"/>
        <end position="371"/>
    </location>
</feature>
<sequence length="588" mass="68060">MPSASQQGLTQGVDQRLLEPMELELTEESKSLWQRRGITLLTVDPYVTEGPEAPKIASVSATPRWFTKEFYVYYVAFVLVVPYMIYVPIRLSSPLENPNYARYANRLVPGWINNRLRDNSDYQYRAFRDYLPAIFAFMCIYVLCASAARGTTHLLQCSASQTRTIRKGFLGLMCFVCAFALHGTNALKLGILASLNYRLTLMSKSLSPSAAQIVIWTFNGASLVLVFWLRGIPYGRISPSLAWMDNYAGLWPRWYINYNFSMLRFVSFAFDYLWSNAETHTTSARELAPGVLDSRSRVRQHRPLREYGYAEYLLYIFYPPLFIAGPIMTFNDFSAQLVRPLPIRMSRVMMYALRCAILLFAMELILHYMYVNAIKNTHAWTNNTPMELSMIGFWNLMFVWLKLLLPWRIFRLWALFDQIDPPENMIRAMFNNYSALGFWRSWHRSYNLWVVRYIYVPVGGSNNMLPAFLLVFTFVALWHDLSLTLLAWAWLVTLFVAPELLTRYLLPSKQWGQRAWYRHVCALGGAFNVLLMMTANLVGFVVGVDGVKYLWLQLVSNQDGIAFMVITLASLFIGVQLMYVVYYKLTQV</sequence>
<evidence type="ECO:0000256" key="6">
    <source>
        <dbReference type="SAM" id="Phobius"/>
    </source>
</evidence>
<dbReference type="GO" id="GO:0005783">
    <property type="term" value="C:endoplasmic reticulum"/>
    <property type="evidence" value="ECO:0007669"/>
    <property type="project" value="TreeGrafter"/>
</dbReference>
<feature type="transmembrane region" description="Helical" evidence="6">
    <location>
        <begin position="130"/>
        <end position="148"/>
    </location>
</feature>
<name>A0AAJ6CK26_9BASI</name>
<feature type="transmembrane region" description="Helical" evidence="6">
    <location>
        <begin position="391"/>
        <end position="410"/>
    </location>
</feature>
<dbReference type="InterPro" id="IPR051085">
    <property type="entry name" value="MB_O-acyltransferase"/>
</dbReference>
<comment type="similarity">
    <text evidence="2">Belongs to the membrane-bound acyltransferase family.</text>
</comment>
<feature type="transmembrane region" description="Helical" evidence="6">
    <location>
        <begin position="453"/>
        <end position="479"/>
    </location>
</feature>
<keyword evidence="5 6" id="KW-0472">Membrane</keyword>
<dbReference type="PANTHER" id="PTHR13285">
    <property type="entry name" value="ACYLTRANSFERASE"/>
    <property type="match status" value="1"/>
</dbReference>
<comment type="subcellular location">
    <subcellularLocation>
        <location evidence="1">Membrane</location>
        <topology evidence="1">Multi-pass membrane protein</topology>
    </subcellularLocation>
</comment>
<keyword evidence="3 6" id="KW-0812">Transmembrane</keyword>
<gene>
    <name evidence="7" type="primary">GUP1</name>
    <name evidence="7" type="ORF">MYAM1_003035</name>
</gene>
<evidence type="ECO:0000256" key="1">
    <source>
        <dbReference type="ARBA" id="ARBA00004141"/>
    </source>
</evidence>
<keyword evidence="8" id="KW-1185">Reference proteome</keyword>
<dbReference type="EMBL" id="CP119946">
    <property type="protein sequence ID" value="WFD00287.1"/>
    <property type="molecule type" value="Genomic_DNA"/>
</dbReference>
<keyword evidence="4 6" id="KW-1133">Transmembrane helix</keyword>
<evidence type="ECO:0000256" key="3">
    <source>
        <dbReference type="ARBA" id="ARBA00022692"/>
    </source>
</evidence>